<sequence>MTQKSNPKPKTQKSNPNMSELVGLFGLACLAHQINPSTTDDGCAFLQNDHQTKMNKNAPNAVFGGLSLWTGVDGLL</sequence>
<dbReference type="Proteomes" id="UP000092671">
    <property type="component" value="Unassembled WGS sequence"/>
</dbReference>
<name>A0A1B8PKN5_MORNO</name>
<evidence type="ECO:0000313" key="1">
    <source>
        <dbReference type="EMBL" id="OBX51384.1"/>
    </source>
</evidence>
<proteinExistence type="predicted"/>
<protein>
    <submittedName>
        <fullName evidence="1">Uncharacterized protein</fullName>
    </submittedName>
</protein>
<dbReference type="RefSeq" id="WP_066892518.1">
    <property type="nucleotide sequence ID" value="NZ_LZDN01000006.1"/>
</dbReference>
<accession>A0A1B8PKN5</accession>
<evidence type="ECO:0000313" key="2">
    <source>
        <dbReference type="Proteomes" id="UP000092671"/>
    </source>
</evidence>
<comment type="caution">
    <text evidence="1">The sequence shown here is derived from an EMBL/GenBank/DDBJ whole genome shotgun (WGS) entry which is preliminary data.</text>
</comment>
<gene>
    <name evidence="1" type="ORF">A9Z60_07215</name>
</gene>
<organism evidence="1 2">
    <name type="scientific">Moraxella nonliquefaciens</name>
    <dbReference type="NCBI Taxonomy" id="478"/>
    <lineage>
        <taxon>Bacteria</taxon>
        <taxon>Pseudomonadati</taxon>
        <taxon>Pseudomonadota</taxon>
        <taxon>Gammaproteobacteria</taxon>
        <taxon>Moraxellales</taxon>
        <taxon>Moraxellaceae</taxon>
        <taxon>Moraxella</taxon>
    </lineage>
</organism>
<reference evidence="1 2" key="1">
    <citation type="submission" date="2016-06" db="EMBL/GenBank/DDBJ databases">
        <title>Draft genome of Moraxella nonliquefaciens CCUG 60284.</title>
        <authorList>
            <person name="Salva-Serra F."/>
            <person name="Engstrom-Jakobsson H."/>
            <person name="Thorell K."/>
            <person name="Gonzales-Siles L."/>
            <person name="Karlsson R."/>
            <person name="Boulund F."/>
            <person name="Engstrand L."/>
            <person name="Kristiansson E."/>
            <person name="Moore E."/>
        </authorList>
    </citation>
    <scope>NUCLEOTIDE SEQUENCE [LARGE SCALE GENOMIC DNA]</scope>
    <source>
        <strain evidence="1 2">CCUG 60284</strain>
    </source>
</reference>
<dbReference type="AlphaFoldDB" id="A0A1B8PKN5"/>
<dbReference type="EMBL" id="LZDN01000006">
    <property type="protein sequence ID" value="OBX51384.1"/>
    <property type="molecule type" value="Genomic_DNA"/>
</dbReference>